<dbReference type="InterPro" id="IPR001098">
    <property type="entry name" value="DNA-dir_DNA_pol_A_palm_dom"/>
</dbReference>
<keyword evidence="3" id="KW-1185">Reference proteome</keyword>
<accession>A0AAE3KS24</accession>
<sequence length="537" mass="62699">MKYFLIYTTDISDKGTQPIFIGCEEGSQPQIVSLDKINFKVTELIVFNASPLIDYFRQNRIDLPKGFIDVFQIYKLIKGKPTRYHRHSEPQVLWSIFNEFIEDKEELKKVIDTLNSSSKKIIETKAENNLVIFASYLIQVYSLLLIELTSSSESERYENIEKPFNNILASRQHQGIFLNQIKLNEKIEIISKELNELNKRIRYEYNIFNPQNTSEVKSALQRNNFAYLSKIIKAVDKKSFWNFIKTGSEQNEFLKLLYDAYRISFDKKSLIKIIVEDDGKVYPVFDCCGTVTSRTQVRMPHIQQLKKTSRDIFSAKENYTLLYADYSQFEPGILANLAEDEKLIECYNQEDLYTSLSVELFGNKDLRPFCKIIFLSFMYGMSSTGLESLVKDFFHEQGIGKKEELQNFFGKFTSLIPYKTQLQEIAFREKRICSSLGNFRNFEIPNSKNHLPNKVKRWILSQKVQGTASLILKTAIMNCCRDTEIEFLIPMHDAALFQVPIEVVDQKKVIIKDEFEKAMLLYCPKLKPKVIFKEFTE</sequence>
<dbReference type="EMBL" id="RJUF01000012">
    <property type="protein sequence ID" value="MCP9762653.1"/>
    <property type="molecule type" value="Genomic_DNA"/>
</dbReference>
<dbReference type="SMART" id="SM00482">
    <property type="entry name" value="POLAc"/>
    <property type="match status" value="1"/>
</dbReference>
<evidence type="ECO:0000313" key="2">
    <source>
        <dbReference type="EMBL" id="MCP9762653.1"/>
    </source>
</evidence>
<dbReference type="GO" id="GO:0003677">
    <property type="term" value="F:DNA binding"/>
    <property type="evidence" value="ECO:0007669"/>
    <property type="project" value="InterPro"/>
</dbReference>
<dbReference type="Pfam" id="PF00476">
    <property type="entry name" value="DNA_pol_A"/>
    <property type="match status" value="1"/>
</dbReference>
<dbReference type="PANTHER" id="PTHR10133:SF62">
    <property type="entry name" value="DNA POLYMERASE THETA"/>
    <property type="match status" value="1"/>
</dbReference>
<dbReference type="SUPFAM" id="SSF56672">
    <property type="entry name" value="DNA/RNA polymerases"/>
    <property type="match status" value="1"/>
</dbReference>
<gene>
    <name evidence="2" type="ORF">EGI31_06770</name>
</gene>
<dbReference type="Gene3D" id="3.30.70.370">
    <property type="match status" value="1"/>
</dbReference>
<dbReference type="PANTHER" id="PTHR10133">
    <property type="entry name" value="DNA POLYMERASE I"/>
    <property type="match status" value="1"/>
</dbReference>
<comment type="caution">
    <text evidence="2">The sequence shown here is derived from an EMBL/GenBank/DDBJ whole genome shotgun (WGS) entry which is preliminary data.</text>
</comment>
<dbReference type="RefSeq" id="WP_255036423.1">
    <property type="nucleotide sequence ID" value="NZ_RJUF01000012.1"/>
</dbReference>
<proteinExistence type="predicted"/>
<dbReference type="AlphaFoldDB" id="A0AAE3KS24"/>
<evidence type="ECO:0000313" key="3">
    <source>
        <dbReference type="Proteomes" id="UP001204144"/>
    </source>
</evidence>
<evidence type="ECO:0000259" key="1">
    <source>
        <dbReference type="SMART" id="SM00482"/>
    </source>
</evidence>
<dbReference type="GO" id="GO:0003887">
    <property type="term" value="F:DNA-directed DNA polymerase activity"/>
    <property type="evidence" value="ECO:0007669"/>
    <property type="project" value="InterPro"/>
</dbReference>
<dbReference type="InterPro" id="IPR002298">
    <property type="entry name" value="DNA_polymerase_A"/>
</dbReference>
<name>A0AAE3KS24_9BACT</name>
<dbReference type="GO" id="GO:0006302">
    <property type="term" value="P:double-strand break repair"/>
    <property type="evidence" value="ECO:0007669"/>
    <property type="project" value="TreeGrafter"/>
</dbReference>
<reference evidence="2 3" key="1">
    <citation type="submission" date="2018-11" db="EMBL/GenBank/DDBJ databases">
        <title>Novel bacteria species description.</title>
        <authorList>
            <person name="Han J.-H."/>
        </authorList>
    </citation>
    <scope>NUCLEOTIDE SEQUENCE [LARGE SCALE GENOMIC DNA]</scope>
    <source>
        <strain evidence="2 3">KCTC23259</strain>
    </source>
</reference>
<dbReference type="Proteomes" id="UP001204144">
    <property type="component" value="Unassembled WGS sequence"/>
</dbReference>
<feature type="domain" description="DNA-directed DNA polymerase family A palm" evidence="1">
    <location>
        <begin position="310"/>
        <end position="503"/>
    </location>
</feature>
<dbReference type="GO" id="GO:0006261">
    <property type="term" value="P:DNA-templated DNA replication"/>
    <property type="evidence" value="ECO:0007669"/>
    <property type="project" value="InterPro"/>
</dbReference>
<dbReference type="Gene3D" id="1.10.150.20">
    <property type="entry name" value="5' to 3' exonuclease, C-terminal subdomain"/>
    <property type="match status" value="1"/>
</dbReference>
<dbReference type="InterPro" id="IPR043502">
    <property type="entry name" value="DNA/RNA_pol_sf"/>
</dbReference>
<protein>
    <recommendedName>
        <fullName evidence="1">DNA-directed DNA polymerase family A palm domain-containing protein</fullName>
    </recommendedName>
</protein>
<organism evidence="2 3">
    <name type="scientific">Lacihabitans soyangensis</name>
    <dbReference type="NCBI Taxonomy" id="869394"/>
    <lineage>
        <taxon>Bacteria</taxon>
        <taxon>Pseudomonadati</taxon>
        <taxon>Bacteroidota</taxon>
        <taxon>Cytophagia</taxon>
        <taxon>Cytophagales</taxon>
        <taxon>Leadbetterellaceae</taxon>
        <taxon>Lacihabitans</taxon>
    </lineage>
</organism>